<dbReference type="AlphaFoldDB" id="A0A4V3EM89"/>
<dbReference type="RefSeq" id="WP_133756048.1">
    <property type="nucleotide sequence ID" value="NZ_CP171129.1"/>
</dbReference>
<evidence type="ECO:0000313" key="2">
    <source>
        <dbReference type="EMBL" id="TDT29048.1"/>
    </source>
</evidence>
<proteinExistence type="predicted"/>
<dbReference type="EMBL" id="SOAW01000004">
    <property type="protein sequence ID" value="TDT29048.1"/>
    <property type="molecule type" value="Genomic_DNA"/>
</dbReference>
<reference evidence="2 3" key="1">
    <citation type="submission" date="2019-03" db="EMBL/GenBank/DDBJ databases">
        <title>Genomic Encyclopedia of Archaeal and Bacterial Type Strains, Phase II (KMG-II): from individual species to whole genera.</title>
        <authorList>
            <person name="Goeker M."/>
        </authorList>
    </citation>
    <scope>NUCLEOTIDE SEQUENCE [LARGE SCALE GENOMIC DNA]</scope>
    <source>
        <strain evidence="2 3">DSM 24323</strain>
    </source>
</reference>
<comment type="caution">
    <text evidence="2">The sequence shown here is derived from an EMBL/GenBank/DDBJ whole genome shotgun (WGS) entry which is preliminary data.</text>
</comment>
<sequence>MGEKTTVAARMFVGLAVVALVGGCGPEEDDEAVTAPVTESPTPSPSPSPTPESVYQVAPDCGPMPGNDELVIMVTGGEVDCDQANAVITEFLQIGDDGDDIPGVEVGDYHCGTADGPGNATIYDTFTACAAEDGRTLSLWPADSPVPAGDWANFGSYSATINTANSYDYVFTSPGGEWICGILVTDSAGGPGVAGCHGSLPDDAVADGPVPDGEANTVLVGRGDEAIYASYGDLAFGGIDQPQTLAYGQVLAAHGVGCTVVEESAGETIICLNGENGFVVAPGTGELF</sequence>
<dbReference type="OrthoDB" id="4721670at2"/>
<dbReference type="Proteomes" id="UP000295371">
    <property type="component" value="Unassembled WGS sequence"/>
</dbReference>
<feature type="region of interest" description="Disordered" evidence="1">
    <location>
        <begin position="26"/>
        <end position="54"/>
    </location>
</feature>
<keyword evidence="3" id="KW-1185">Reference proteome</keyword>
<accession>A0A4V3EM89</accession>
<dbReference type="PROSITE" id="PS51257">
    <property type="entry name" value="PROKAR_LIPOPROTEIN"/>
    <property type="match status" value="1"/>
</dbReference>
<evidence type="ECO:0000256" key="1">
    <source>
        <dbReference type="SAM" id="MobiDB-lite"/>
    </source>
</evidence>
<gene>
    <name evidence="2" type="ORF">CLV29_3141</name>
</gene>
<protein>
    <submittedName>
        <fullName evidence="2">Uncharacterized protein</fullName>
    </submittedName>
</protein>
<name>A0A4V3EM89_9ACTN</name>
<organism evidence="2 3">
    <name type="scientific">Naumannella halotolerans</name>
    <dbReference type="NCBI Taxonomy" id="993414"/>
    <lineage>
        <taxon>Bacteria</taxon>
        <taxon>Bacillati</taxon>
        <taxon>Actinomycetota</taxon>
        <taxon>Actinomycetes</taxon>
        <taxon>Propionibacteriales</taxon>
        <taxon>Propionibacteriaceae</taxon>
        <taxon>Naumannella</taxon>
    </lineage>
</organism>
<evidence type="ECO:0000313" key="3">
    <source>
        <dbReference type="Proteomes" id="UP000295371"/>
    </source>
</evidence>